<keyword evidence="1" id="KW-0677">Repeat</keyword>
<protein>
    <submittedName>
        <fullName evidence="4">Tfp pilus assembly protein PilF</fullName>
    </submittedName>
</protein>
<evidence type="ECO:0000313" key="5">
    <source>
        <dbReference type="Proteomes" id="UP000244090"/>
    </source>
</evidence>
<keyword evidence="5" id="KW-1185">Reference proteome</keyword>
<dbReference type="Gene3D" id="1.25.40.10">
    <property type="entry name" value="Tetratricopeptide repeat domain"/>
    <property type="match status" value="3"/>
</dbReference>
<dbReference type="AlphaFoldDB" id="A0A2T6C1N4"/>
<sequence>MKKKFVAIIFIFFLIVGCGISKKKITKADFQQAENYYFKAYAILNNTTNNALSKALVTEGLEYINSAISIDNTKSEYHRVKGSLFLHQKEYKNAFTSFERSLALNPNNSLAHMGIGIAYELTGEFKLAEKSYLKALQDQTISISVNFNLGLLYNKWGKLPKSIEQYDKVVASAPNLKSAYLNRGKVKLSLKKYEEAIKDFNKAISLVPNDKVSINNLGLALFYLKRYEEAIVNFKKALSINLGNSFDENFDTDAYAYNNMANSYFALGKLNHACFYWKEAVDFGYVYKDVWKEEYNIEDPVKLIQKHCN</sequence>
<dbReference type="InterPro" id="IPR050498">
    <property type="entry name" value="Ycf3"/>
</dbReference>
<dbReference type="RefSeq" id="WP_108114434.1">
    <property type="nucleotide sequence ID" value="NZ_QBKT01000003.1"/>
</dbReference>
<comment type="caution">
    <text evidence="4">The sequence shown here is derived from an EMBL/GenBank/DDBJ whole genome shotgun (WGS) entry which is preliminary data.</text>
</comment>
<feature type="repeat" description="TPR" evidence="3">
    <location>
        <begin position="177"/>
        <end position="210"/>
    </location>
</feature>
<evidence type="ECO:0000256" key="3">
    <source>
        <dbReference type="PROSITE-ProRule" id="PRU00339"/>
    </source>
</evidence>
<proteinExistence type="predicted"/>
<evidence type="ECO:0000256" key="1">
    <source>
        <dbReference type="ARBA" id="ARBA00022737"/>
    </source>
</evidence>
<dbReference type="Proteomes" id="UP000244090">
    <property type="component" value="Unassembled WGS sequence"/>
</dbReference>
<dbReference type="PROSITE" id="PS51257">
    <property type="entry name" value="PROKAR_LIPOPROTEIN"/>
    <property type="match status" value="1"/>
</dbReference>
<dbReference type="SUPFAM" id="SSF48452">
    <property type="entry name" value="TPR-like"/>
    <property type="match status" value="1"/>
</dbReference>
<dbReference type="PANTHER" id="PTHR44858">
    <property type="entry name" value="TETRATRICOPEPTIDE REPEAT PROTEIN 6"/>
    <property type="match status" value="1"/>
</dbReference>
<feature type="repeat" description="TPR" evidence="3">
    <location>
        <begin position="143"/>
        <end position="176"/>
    </location>
</feature>
<keyword evidence="2 3" id="KW-0802">TPR repeat</keyword>
<dbReference type="InterPro" id="IPR019734">
    <property type="entry name" value="TPR_rpt"/>
</dbReference>
<reference evidence="4 5" key="1">
    <citation type="submission" date="2018-04" db="EMBL/GenBank/DDBJ databases">
        <title>Genomic Encyclopedia of Archaeal and Bacterial Type Strains, Phase II (KMG-II): from individual species to whole genera.</title>
        <authorList>
            <person name="Goeker M."/>
        </authorList>
    </citation>
    <scope>NUCLEOTIDE SEQUENCE [LARGE SCALE GENOMIC DNA]</scope>
    <source>
        <strain evidence="4 5">DSM 25731</strain>
    </source>
</reference>
<dbReference type="InterPro" id="IPR011990">
    <property type="entry name" value="TPR-like_helical_dom_sf"/>
</dbReference>
<name>A0A2T6C1N4_9FLAO</name>
<feature type="repeat" description="TPR" evidence="3">
    <location>
        <begin position="211"/>
        <end position="244"/>
    </location>
</feature>
<dbReference type="PROSITE" id="PS50005">
    <property type="entry name" value="TPR"/>
    <property type="match status" value="4"/>
</dbReference>
<dbReference type="EMBL" id="QBKT01000003">
    <property type="protein sequence ID" value="PTX62228.1"/>
    <property type="molecule type" value="Genomic_DNA"/>
</dbReference>
<evidence type="ECO:0000256" key="2">
    <source>
        <dbReference type="ARBA" id="ARBA00022803"/>
    </source>
</evidence>
<evidence type="ECO:0000313" key="4">
    <source>
        <dbReference type="EMBL" id="PTX62228.1"/>
    </source>
</evidence>
<gene>
    <name evidence="4" type="ORF">C8N46_103327</name>
</gene>
<dbReference type="Pfam" id="PF13432">
    <property type="entry name" value="TPR_16"/>
    <property type="match status" value="1"/>
</dbReference>
<dbReference type="Pfam" id="PF13181">
    <property type="entry name" value="TPR_8"/>
    <property type="match status" value="2"/>
</dbReference>
<dbReference type="OrthoDB" id="5380721at2"/>
<dbReference type="PANTHER" id="PTHR44858:SF1">
    <property type="entry name" value="UDP-N-ACETYLGLUCOSAMINE--PEPTIDE N-ACETYLGLUCOSAMINYLTRANSFERASE SPINDLY-RELATED"/>
    <property type="match status" value="1"/>
</dbReference>
<accession>A0A2T6C1N4</accession>
<dbReference type="SMART" id="SM00028">
    <property type="entry name" value="TPR"/>
    <property type="match status" value="6"/>
</dbReference>
<dbReference type="Pfam" id="PF00515">
    <property type="entry name" value="TPR_1"/>
    <property type="match status" value="2"/>
</dbReference>
<organism evidence="4 5">
    <name type="scientific">Kordia periserrulae</name>
    <dbReference type="NCBI Taxonomy" id="701523"/>
    <lineage>
        <taxon>Bacteria</taxon>
        <taxon>Pseudomonadati</taxon>
        <taxon>Bacteroidota</taxon>
        <taxon>Flavobacteriia</taxon>
        <taxon>Flavobacteriales</taxon>
        <taxon>Flavobacteriaceae</taxon>
        <taxon>Kordia</taxon>
    </lineage>
</organism>
<feature type="repeat" description="TPR" evidence="3">
    <location>
        <begin position="75"/>
        <end position="108"/>
    </location>
</feature>
<dbReference type="PROSITE" id="PS50293">
    <property type="entry name" value="TPR_REGION"/>
    <property type="match status" value="1"/>
</dbReference>